<accession>A0A098R3P0</accession>
<dbReference type="GeneID" id="89668923"/>
<name>A0A098R3P0_9LACO</name>
<dbReference type="GO" id="GO:0003677">
    <property type="term" value="F:DNA binding"/>
    <property type="evidence" value="ECO:0007669"/>
    <property type="project" value="UniProtKB-KW"/>
</dbReference>
<keyword evidence="2" id="KW-0238">DNA-binding</keyword>
<sequence>MKWSLSQLKTYRETPLQFDEALDLKHSLMSRYPEIIDVKSVHATGLASYDKDNVLITAKIDAMLTLPSSRSLTPVDVPLAFQMTEYYVPQGTDLSRFDEETDTVIILPEDDILDFDVAVEDNILIHIPMQILSEAEQDGAPMPTGKGWEVLSEDDQALQAAELKTVDPRLAKLKNLFPDQEDKD</sequence>
<dbReference type="AlphaFoldDB" id="A0A098R3P0"/>
<evidence type="ECO:0000313" key="3">
    <source>
        <dbReference type="Proteomes" id="UP000236162"/>
    </source>
</evidence>
<dbReference type="Proteomes" id="UP000277896">
    <property type="component" value="Chromosome"/>
</dbReference>
<organism evidence="1 4">
    <name type="scientific">Lactiplantibacillus paraplantarum</name>
    <dbReference type="NCBI Taxonomy" id="60520"/>
    <lineage>
        <taxon>Bacteria</taxon>
        <taxon>Bacillati</taxon>
        <taxon>Bacillota</taxon>
        <taxon>Bacilli</taxon>
        <taxon>Lactobacillales</taxon>
        <taxon>Lactobacillaceae</taxon>
        <taxon>Lactiplantibacillus</taxon>
    </lineage>
</organism>
<dbReference type="Proteomes" id="UP000236162">
    <property type="component" value="Unassembled WGS sequence"/>
</dbReference>
<dbReference type="Pfam" id="PF02620">
    <property type="entry name" value="YceD"/>
    <property type="match status" value="1"/>
</dbReference>
<dbReference type="eggNOG" id="COG1399">
    <property type="taxonomic scope" value="Bacteria"/>
</dbReference>
<reference evidence="1 4" key="2">
    <citation type="submission" date="2018-10" db="EMBL/GenBank/DDBJ databases">
        <title>Genome seuquencing of Lactobacillus species.</title>
        <authorList>
            <person name="Baek C."/>
            <person name="Yi H."/>
        </authorList>
    </citation>
    <scope>NUCLEOTIDE SEQUENCE [LARGE SCALE GENOMIC DNA]</scope>
    <source>
        <strain evidence="1 4">DSM 10667</strain>
    </source>
</reference>
<dbReference type="KEGG" id="lpx:ASU28_06360"/>
<dbReference type="EMBL" id="CP032744">
    <property type="protein sequence ID" value="AYJ38457.1"/>
    <property type="molecule type" value="Genomic_DNA"/>
</dbReference>
<dbReference type="EMBL" id="BDOR01000001">
    <property type="protein sequence ID" value="GBF00595.1"/>
    <property type="molecule type" value="Genomic_DNA"/>
</dbReference>
<dbReference type="RefSeq" id="WP_003640295.1">
    <property type="nucleotide sequence ID" value="NZ_AVAI01000126.1"/>
</dbReference>
<dbReference type="InterPro" id="IPR003772">
    <property type="entry name" value="YceD"/>
</dbReference>
<protein>
    <submittedName>
        <fullName evidence="2">DNA-binding protein</fullName>
    </submittedName>
    <submittedName>
        <fullName evidence="1">DUF177 domain-containing protein</fullName>
    </submittedName>
</protein>
<reference evidence="2 3" key="1">
    <citation type="submission" date="2017-04" db="EMBL/GenBank/DDBJ databases">
        <title>In vitro and in silico characterization of Lactobacillus paraplantarum D2-1, a starter culture for soymilk fermentation.</title>
        <authorList>
            <person name="Endo A."/>
            <person name="Sasaki F."/>
            <person name="Maeno S."/>
            <person name="Kanesaki Y."/>
            <person name="Kubota E."/>
            <person name="Torres G.A."/>
            <person name="Tomita S."/>
            <person name="Nakagawa J."/>
        </authorList>
    </citation>
    <scope>NUCLEOTIDE SEQUENCE [LARGE SCALE GENOMIC DNA]</scope>
    <source>
        <strain evidence="2 3">D2-1</strain>
    </source>
</reference>
<proteinExistence type="predicted"/>
<gene>
    <name evidence="1" type="ORF">LP667_06365</name>
    <name evidence="2" type="ORF">LPPLD21_00095</name>
</gene>
<evidence type="ECO:0000313" key="4">
    <source>
        <dbReference type="Proteomes" id="UP000277896"/>
    </source>
</evidence>
<keyword evidence="3" id="KW-1185">Reference proteome</keyword>
<evidence type="ECO:0000313" key="2">
    <source>
        <dbReference type="EMBL" id="GBF00595.1"/>
    </source>
</evidence>
<evidence type="ECO:0000313" key="1">
    <source>
        <dbReference type="EMBL" id="AYJ38457.1"/>
    </source>
</evidence>